<dbReference type="InterPro" id="IPR006597">
    <property type="entry name" value="Sel1-like"/>
</dbReference>
<evidence type="ECO:0000313" key="3">
    <source>
        <dbReference type="EMBL" id="GBG59325.1"/>
    </source>
</evidence>
<dbReference type="PANTHER" id="PTHR11102:SF160">
    <property type="entry name" value="ERAD-ASSOCIATED E3 UBIQUITIN-PROTEIN LIGASE COMPONENT HRD3"/>
    <property type="match status" value="1"/>
</dbReference>
<evidence type="ECO:0000256" key="1">
    <source>
        <dbReference type="ARBA" id="ARBA00038101"/>
    </source>
</evidence>
<name>A0A388JNH6_CHABU</name>
<evidence type="ECO:0000256" key="2">
    <source>
        <dbReference type="SAM" id="MobiDB-lite"/>
    </source>
</evidence>
<dbReference type="InterPro" id="IPR011990">
    <property type="entry name" value="TPR-like_helical_dom_sf"/>
</dbReference>
<organism evidence="3 4">
    <name type="scientific">Chara braunii</name>
    <name type="common">Braun's stonewort</name>
    <dbReference type="NCBI Taxonomy" id="69332"/>
    <lineage>
        <taxon>Eukaryota</taxon>
        <taxon>Viridiplantae</taxon>
        <taxon>Streptophyta</taxon>
        <taxon>Charophyceae</taxon>
        <taxon>Charales</taxon>
        <taxon>Characeae</taxon>
        <taxon>Chara</taxon>
    </lineage>
</organism>
<keyword evidence="4" id="KW-1185">Reference proteome</keyword>
<reference evidence="3 4" key="1">
    <citation type="journal article" date="2018" name="Cell">
        <title>The Chara Genome: Secondary Complexity and Implications for Plant Terrestrialization.</title>
        <authorList>
            <person name="Nishiyama T."/>
            <person name="Sakayama H."/>
            <person name="Vries J.D."/>
            <person name="Buschmann H."/>
            <person name="Saint-Marcoux D."/>
            <person name="Ullrich K.K."/>
            <person name="Haas F.B."/>
            <person name="Vanderstraeten L."/>
            <person name="Becker D."/>
            <person name="Lang D."/>
            <person name="Vosolsobe S."/>
            <person name="Rombauts S."/>
            <person name="Wilhelmsson P.K.I."/>
            <person name="Janitza P."/>
            <person name="Kern R."/>
            <person name="Heyl A."/>
            <person name="Rumpler F."/>
            <person name="Villalobos L.I.A.C."/>
            <person name="Clay J.M."/>
            <person name="Skokan R."/>
            <person name="Toyoda A."/>
            <person name="Suzuki Y."/>
            <person name="Kagoshima H."/>
            <person name="Schijlen E."/>
            <person name="Tajeshwar N."/>
            <person name="Catarino B."/>
            <person name="Hetherington A.J."/>
            <person name="Saltykova A."/>
            <person name="Bonnot C."/>
            <person name="Breuninger H."/>
            <person name="Symeonidi A."/>
            <person name="Radhakrishnan G.V."/>
            <person name="Van Nieuwerburgh F."/>
            <person name="Deforce D."/>
            <person name="Chang C."/>
            <person name="Karol K.G."/>
            <person name="Hedrich R."/>
            <person name="Ulvskov P."/>
            <person name="Glockner G."/>
            <person name="Delwiche C.F."/>
            <person name="Petrasek J."/>
            <person name="Van de Peer Y."/>
            <person name="Friml J."/>
            <person name="Beilby M."/>
            <person name="Dolan L."/>
            <person name="Kohara Y."/>
            <person name="Sugano S."/>
            <person name="Fujiyama A."/>
            <person name="Delaux P.-M."/>
            <person name="Quint M."/>
            <person name="TheiBen G."/>
            <person name="Hagemann M."/>
            <person name="Harholt J."/>
            <person name="Dunand C."/>
            <person name="Zachgo S."/>
            <person name="Langdale J."/>
            <person name="Maumus F."/>
            <person name="Straeten D.V.D."/>
            <person name="Gould S.B."/>
            <person name="Rensing S.A."/>
        </authorList>
    </citation>
    <scope>NUCLEOTIDE SEQUENCE [LARGE SCALE GENOMIC DNA]</scope>
    <source>
        <strain evidence="3 4">S276</strain>
    </source>
</reference>
<dbReference type="SMART" id="SM00671">
    <property type="entry name" value="SEL1"/>
    <property type="match status" value="5"/>
</dbReference>
<gene>
    <name evidence="3" type="ORF">CBR_g32337</name>
</gene>
<dbReference type="PANTHER" id="PTHR11102">
    <property type="entry name" value="SEL-1-LIKE PROTEIN"/>
    <property type="match status" value="1"/>
</dbReference>
<sequence length="1170" mass="129419">MASAARQEPAALACAQFCLAQAYEKGRGVTKDTRKAAELYLMAADEGHYGAMHNAARCYATGKGLVKDQTEAVIRYAVAASDGNPASQFALAEMYASERNQKAAEETYRAAAEQGHPEAQLRLADLIGLGHLEDSRAWLEGRIFRTQGPDFALEHRAFLNWISRWKVQSQKEYEEVTTLLHKSAVQGNAEAYDKLQEIKIFWLEERSFNMEETTAVAMSVCKELHASGHLEQYQRGWKALLGINVVQDPSTAFKCFHRLSRKQHAHELSRGWIQFVLGLCYLEGQGTKQDVEKAKKYLKLALNANIMIARDAWSDHKQRACQKNAAAADNSVAGGQFNGSIQQRENGSTHRSARAPPDVPVAQRNYAQTGCQDVLLRNDPSGDESTTTSSKIEGLVCARRMVKSKDAGKSRSIRGGTLQDAIQRFQDPIAVEDSMLGLPVIYLLEHCKGVPSLAKYKSLIERVIAYKVDRSDREILKKVVGGNRLFLEFFSYFQQVFLKVITEAKIMTGRVTGGRARAEMSNTTAIWKMSFRNGCGPNGMSGATTTHRNSGKSAIESWTVQAAEQLSNLAGMCPMFHQVLVEVALVLIICRKENIVAIHGRALEGKIAQTNPSFGLNNKNTKLLPNNMNPLIKELVLYHVRSILQAVADGRFSQGSSGSDWDGSFLQFKLVRELVNVAFGETGEDWHQTQSRMGTHGHVEVGNSDEIVVVEEEEEEEEKKGRKEKGSCNVNVLSVESREQAVVKERSTAGVKSPTAQVTLWHRVGAKSARTTTTVLGAQGREENGKEKEIVAVEEEEEEEEPPIALPILQQRVDAKAASTTQTILGEWRIVNKRWMASLKHPMAPITLQHSADEIAARTRKRLLEGRGWEDDDNVWEIVATEEGDQERKSGRGKGNILNIIDVGSRGRGLLNNRLTTSLKSPMAPMTLQHSVDMNTASLAGTLWSWSAYATRGESICTHCGRPASTSMPSVAPGAHRHSLREGPSRHRTPVLAASRARPATSLKRQDKRHTKPTTGASRLPVASARNHLCKLEKDIVPAASGEHSWGQQITPAPATGEWHMDRESPAIQWAVCLDEDCGSDCCSRSPVDDNTELELSGTNGIASRSLRVSRNRPSVYSMCDASHNCEVSHEPRKTGRSSHALAPELKELPCFSKHHQADHQYRRARDHRH</sequence>
<dbReference type="Gene3D" id="1.25.40.10">
    <property type="entry name" value="Tetratricopeptide repeat domain"/>
    <property type="match status" value="2"/>
</dbReference>
<dbReference type="STRING" id="69332.A0A388JNH6"/>
<comment type="caution">
    <text evidence="3">The sequence shown here is derived from an EMBL/GenBank/DDBJ whole genome shotgun (WGS) entry which is preliminary data.</text>
</comment>
<feature type="region of interest" description="Disordered" evidence="2">
    <location>
        <begin position="967"/>
        <end position="1023"/>
    </location>
</feature>
<comment type="similarity">
    <text evidence="1">Belongs to the sel-1 family.</text>
</comment>
<dbReference type="Proteomes" id="UP000265515">
    <property type="component" value="Unassembled WGS sequence"/>
</dbReference>
<dbReference type="OrthoDB" id="272077at2759"/>
<dbReference type="Pfam" id="PF08238">
    <property type="entry name" value="Sel1"/>
    <property type="match status" value="5"/>
</dbReference>
<dbReference type="AlphaFoldDB" id="A0A388JNH6"/>
<dbReference type="InterPro" id="IPR050767">
    <property type="entry name" value="Sel1_AlgK"/>
</dbReference>
<dbReference type="Gramene" id="GBG59325">
    <property type="protein sequence ID" value="GBG59325"/>
    <property type="gene ID" value="CBR_g32337"/>
</dbReference>
<protein>
    <submittedName>
        <fullName evidence="3">Uncharacterized protein</fullName>
    </submittedName>
</protein>
<proteinExistence type="inferred from homology"/>
<dbReference type="SUPFAM" id="SSF81901">
    <property type="entry name" value="HCP-like"/>
    <property type="match status" value="2"/>
</dbReference>
<evidence type="ECO:0000313" key="4">
    <source>
        <dbReference type="Proteomes" id="UP000265515"/>
    </source>
</evidence>
<accession>A0A388JNH6</accession>
<dbReference type="EMBL" id="BFEA01000003">
    <property type="protein sequence ID" value="GBG59325.1"/>
    <property type="molecule type" value="Genomic_DNA"/>
</dbReference>